<name>A0AAP0G1A0_9ASPA</name>
<protein>
    <recommendedName>
        <fullName evidence="1">Maintenance of Photosystem II under High light 2 C-terminal domain-containing protein</fullName>
    </recommendedName>
</protein>
<evidence type="ECO:0000313" key="2">
    <source>
        <dbReference type="EMBL" id="KAK8931285.1"/>
    </source>
</evidence>
<dbReference type="AlphaFoldDB" id="A0AAP0G1A0"/>
<accession>A0AAP0G1A0</accession>
<keyword evidence="3" id="KW-1185">Reference proteome</keyword>
<gene>
    <name evidence="2" type="ORF">KSP39_PZI016238</name>
</gene>
<dbReference type="GO" id="GO:0010206">
    <property type="term" value="P:photosystem II repair"/>
    <property type="evidence" value="ECO:0007669"/>
    <property type="project" value="InterPro"/>
</dbReference>
<dbReference type="PANTHER" id="PTHR35742">
    <property type="entry name" value="THYLAKOID LUMENAL 16.5 KDA PROTEIN, CHLOROPLASTIC"/>
    <property type="match status" value="1"/>
</dbReference>
<dbReference type="InterPro" id="IPR049072">
    <property type="entry name" value="MPH2_C"/>
</dbReference>
<proteinExistence type="predicted"/>
<reference evidence="2 3" key="1">
    <citation type="journal article" date="2022" name="Nat. Plants">
        <title>Genomes of leafy and leafless Platanthera orchids illuminate the evolution of mycoheterotrophy.</title>
        <authorList>
            <person name="Li M.H."/>
            <person name="Liu K.W."/>
            <person name="Li Z."/>
            <person name="Lu H.C."/>
            <person name="Ye Q.L."/>
            <person name="Zhang D."/>
            <person name="Wang J.Y."/>
            <person name="Li Y.F."/>
            <person name="Zhong Z.M."/>
            <person name="Liu X."/>
            <person name="Yu X."/>
            <person name="Liu D.K."/>
            <person name="Tu X.D."/>
            <person name="Liu B."/>
            <person name="Hao Y."/>
            <person name="Liao X.Y."/>
            <person name="Jiang Y.T."/>
            <person name="Sun W.H."/>
            <person name="Chen J."/>
            <person name="Chen Y.Q."/>
            <person name="Ai Y."/>
            <person name="Zhai J.W."/>
            <person name="Wu S.S."/>
            <person name="Zhou Z."/>
            <person name="Hsiao Y.Y."/>
            <person name="Wu W.L."/>
            <person name="Chen Y.Y."/>
            <person name="Lin Y.F."/>
            <person name="Hsu J.L."/>
            <person name="Li C.Y."/>
            <person name="Wang Z.W."/>
            <person name="Zhao X."/>
            <person name="Zhong W.Y."/>
            <person name="Ma X.K."/>
            <person name="Ma L."/>
            <person name="Huang J."/>
            <person name="Chen G.Z."/>
            <person name="Huang M.Z."/>
            <person name="Huang L."/>
            <person name="Peng D.H."/>
            <person name="Luo Y.B."/>
            <person name="Zou S.Q."/>
            <person name="Chen S.P."/>
            <person name="Lan S."/>
            <person name="Tsai W.C."/>
            <person name="Van de Peer Y."/>
            <person name="Liu Z.J."/>
        </authorList>
    </citation>
    <scope>NUCLEOTIDE SEQUENCE [LARGE SCALE GENOMIC DNA]</scope>
    <source>
        <strain evidence="2">Lor287</strain>
    </source>
</reference>
<dbReference type="Pfam" id="PF20675">
    <property type="entry name" value="MPH2"/>
    <property type="match status" value="1"/>
</dbReference>
<comment type="caution">
    <text evidence="2">The sequence shown here is derived from an EMBL/GenBank/DDBJ whole genome shotgun (WGS) entry which is preliminary data.</text>
</comment>
<feature type="domain" description="Maintenance of Photosystem II under High light 2 C-terminal" evidence="1">
    <location>
        <begin position="114"/>
        <end position="219"/>
    </location>
</feature>
<organism evidence="2 3">
    <name type="scientific">Platanthera zijinensis</name>
    <dbReference type="NCBI Taxonomy" id="2320716"/>
    <lineage>
        <taxon>Eukaryota</taxon>
        <taxon>Viridiplantae</taxon>
        <taxon>Streptophyta</taxon>
        <taxon>Embryophyta</taxon>
        <taxon>Tracheophyta</taxon>
        <taxon>Spermatophyta</taxon>
        <taxon>Magnoliopsida</taxon>
        <taxon>Liliopsida</taxon>
        <taxon>Asparagales</taxon>
        <taxon>Orchidaceae</taxon>
        <taxon>Orchidoideae</taxon>
        <taxon>Orchideae</taxon>
        <taxon>Orchidinae</taxon>
        <taxon>Platanthera</taxon>
    </lineage>
</organism>
<dbReference type="PANTHER" id="PTHR35742:SF1">
    <property type="entry name" value="THYLAKOID LUMENAL 16.5 KDA PROTEIN, CHLOROPLASTIC"/>
    <property type="match status" value="1"/>
</dbReference>
<evidence type="ECO:0000259" key="1">
    <source>
        <dbReference type="Pfam" id="PF20675"/>
    </source>
</evidence>
<dbReference type="InterPro" id="IPR038862">
    <property type="entry name" value="MPH2"/>
</dbReference>
<dbReference type="Proteomes" id="UP001418222">
    <property type="component" value="Unassembled WGS sequence"/>
</dbReference>
<sequence length="219" mass="23482">MALGIGLSVAVVAPKITSKLKTSTEAPTAKAISFLPLSLSGASAVAPASPLLMGRRESLSACFAVLTFSLAFPALAAILEADDDEELLERVKNDRKKRLERQFVISSSAKETGYLQELVYKLGKVGKAIENSDFAEANLLLRPSTRDDWAKNANIAFTKLTSTPEEKSEVESFNTSLASLISSVDKHEIESSRSAFVSSASAFEKWIELTGLVGLLKGL</sequence>
<dbReference type="EMBL" id="JBBWWQ010000014">
    <property type="protein sequence ID" value="KAK8931285.1"/>
    <property type="molecule type" value="Genomic_DNA"/>
</dbReference>
<evidence type="ECO:0000313" key="3">
    <source>
        <dbReference type="Proteomes" id="UP001418222"/>
    </source>
</evidence>